<accession>A0A1L9TX67</accession>
<gene>
    <name evidence="2" type="ORF">ASPSYDRAFT_284507</name>
</gene>
<evidence type="ECO:0000313" key="2">
    <source>
        <dbReference type="EMBL" id="OJJ64044.1"/>
    </source>
</evidence>
<name>A0A1L9TX67_9EURO</name>
<dbReference type="GeneID" id="63760597"/>
<reference evidence="3" key="1">
    <citation type="journal article" date="2017" name="Genome Biol.">
        <title>Comparative genomics reveals high biological diversity and specific adaptations in the industrially and medically important fungal genus Aspergillus.</title>
        <authorList>
            <person name="de Vries R.P."/>
            <person name="Riley R."/>
            <person name="Wiebenga A."/>
            <person name="Aguilar-Osorio G."/>
            <person name="Amillis S."/>
            <person name="Uchima C.A."/>
            <person name="Anderluh G."/>
            <person name="Asadollahi M."/>
            <person name="Askin M."/>
            <person name="Barry K."/>
            <person name="Battaglia E."/>
            <person name="Bayram O."/>
            <person name="Benocci T."/>
            <person name="Braus-Stromeyer S.A."/>
            <person name="Caldana C."/>
            <person name="Canovas D."/>
            <person name="Cerqueira G.C."/>
            <person name="Chen F."/>
            <person name="Chen W."/>
            <person name="Choi C."/>
            <person name="Clum A."/>
            <person name="Dos Santos R.A."/>
            <person name="Damasio A.R."/>
            <person name="Diallinas G."/>
            <person name="Emri T."/>
            <person name="Fekete E."/>
            <person name="Flipphi M."/>
            <person name="Freyberg S."/>
            <person name="Gallo A."/>
            <person name="Gournas C."/>
            <person name="Habgood R."/>
            <person name="Hainaut M."/>
            <person name="Harispe M.L."/>
            <person name="Henrissat B."/>
            <person name="Hilden K.S."/>
            <person name="Hope R."/>
            <person name="Hossain A."/>
            <person name="Karabika E."/>
            <person name="Karaffa L."/>
            <person name="Karanyi Z."/>
            <person name="Krasevec N."/>
            <person name="Kuo A."/>
            <person name="Kusch H."/>
            <person name="LaButti K."/>
            <person name="Lagendijk E.L."/>
            <person name="Lapidus A."/>
            <person name="Levasseur A."/>
            <person name="Lindquist E."/>
            <person name="Lipzen A."/>
            <person name="Logrieco A.F."/>
            <person name="MacCabe A."/>
            <person name="Maekelae M.R."/>
            <person name="Malavazi I."/>
            <person name="Melin P."/>
            <person name="Meyer V."/>
            <person name="Mielnichuk N."/>
            <person name="Miskei M."/>
            <person name="Molnar A.P."/>
            <person name="Mule G."/>
            <person name="Ngan C.Y."/>
            <person name="Orejas M."/>
            <person name="Orosz E."/>
            <person name="Ouedraogo J.P."/>
            <person name="Overkamp K.M."/>
            <person name="Park H.-S."/>
            <person name="Perrone G."/>
            <person name="Piumi F."/>
            <person name="Punt P.J."/>
            <person name="Ram A.F."/>
            <person name="Ramon A."/>
            <person name="Rauscher S."/>
            <person name="Record E."/>
            <person name="Riano-Pachon D.M."/>
            <person name="Robert V."/>
            <person name="Roehrig J."/>
            <person name="Ruller R."/>
            <person name="Salamov A."/>
            <person name="Salih N.S."/>
            <person name="Samson R.A."/>
            <person name="Sandor E."/>
            <person name="Sanguinetti M."/>
            <person name="Schuetze T."/>
            <person name="Sepcic K."/>
            <person name="Shelest E."/>
            <person name="Sherlock G."/>
            <person name="Sophianopoulou V."/>
            <person name="Squina F.M."/>
            <person name="Sun H."/>
            <person name="Susca A."/>
            <person name="Todd R.B."/>
            <person name="Tsang A."/>
            <person name="Unkles S.E."/>
            <person name="van de Wiele N."/>
            <person name="van Rossen-Uffink D."/>
            <person name="Oliveira J.V."/>
            <person name="Vesth T.C."/>
            <person name="Visser J."/>
            <person name="Yu J.-H."/>
            <person name="Zhou M."/>
            <person name="Andersen M.R."/>
            <person name="Archer D.B."/>
            <person name="Baker S.E."/>
            <person name="Benoit I."/>
            <person name="Brakhage A.A."/>
            <person name="Braus G.H."/>
            <person name="Fischer R."/>
            <person name="Frisvad J.C."/>
            <person name="Goldman G.H."/>
            <person name="Houbraken J."/>
            <person name="Oakley B."/>
            <person name="Pocsi I."/>
            <person name="Scazzocchio C."/>
            <person name="Seiboth B."/>
            <person name="vanKuyk P.A."/>
            <person name="Wortman J."/>
            <person name="Dyer P.S."/>
            <person name="Grigoriev I.V."/>
        </authorList>
    </citation>
    <scope>NUCLEOTIDE SEQUENCE [LARGE SCALE GENOMIC DNA]</scope>
    <source>
        <strain evidence="3">CBS 593.65</strain>
    </source>
</reference>
<feature type="region of interest" description="Disordered" evidence="1">
    <location>
        <begin position="1"/>
        <end position="37"/>
    </location>
</feature>
<organism evidence="2 3">
    <name type="scientific">Aspergillus sydowii CBS 593.65</name>
    <dbReference type="NCBI Taxonomy" id="1036612"/>
    <lineage>
        <taxon>Eukaryota</taxon>
        <taxon>Fungi</taxon>
        <taxon>Dikarya</taxon>
        <taxon>Ascomycota</taxon>
        <taxon>Pezizomycotina</taxon>
        <taxon>Eurotiomycetes</taxon>
        <taxon>Eurotiomycetidae</taxon>
        <taxon>Eurotiales</taxon>
        <taxon>Aspergillaceae</taxon>
        <taxon>Aspergillus</taxon>
        <taxon>Aspergillus subgen. Nidulantes</taxon>
    </lineage>
</organism>
<dbReference type="RefSeq" id="XP_040707850.1">
    <property type="nucleotide sequence ID" value="XM_040844524.1"/>
</dbReference>
<keyword evidence="3" id="KW-1185">Reference proteome</keyword>
<dbReference type="AlphaFoldDB" id="A0A1L9TX67"/>
<dbReference type="EMBL" id="KV878582">
    <property type="protein sequence ID" value="OJJ64044.1"/>
    <property type="molecule type" value="Genomic_DNA"/>
</dbReference>
<dbReference type="VEuPathDB" id="FungiDB:ASPSYDRAFT_284507"/>
<sequence>MSSHQRATGPLAPAPSVTSLPGTMSGGRCKADASDTGRVESHCIGTEAATMITTTWLELRPEPSSSDNGTKHAQSWTTPPVLLTYTAGDNGAWSTALIGLAWGGGQLFHRYRCQVVGVWGLIYFPIGFYYSPCF</sequence>
<proteinExistence type="predicted"/>
<evidence type="ECO:0000256" key="1">
    <source>
        <dbReference type="SAM" id="MobiDB-lite"/>
    </source>
</evidence>
<dbReference type="Proteomes" id="UP000184356">
    <property type="component" value="Unassembled WGS sequence"/>
</dbReference>
<protein>
    <submittedName>
        <fullName evidence="2">Uncharacterized protein</fullName>
    </submittedName>
</protein>
<evidence type="ECO:0000313" key="3">
    <source>
        <dbReference type="Proteomes" id="UP000184356"/>
    </source>
</evidence>